<organism evidence="1 2">
    <name type="scientific">Parathielavia appendiculata</name>
    <dbReference type="NCBI Taxonomy" id="2587402"/>
    <lineage>
        <taxon>Eukaryota</taxon>
        <taxon>Fungi</taxon>
        <taxon>Dikarya</taxon>
        <taxon>Ascomycota</taxon>
        <taxon>Pezizomycotina</taxon>
        <taxon>Sordariomycetes</taxon>
        <taxon>Sordariomycetidae</taxon>
        <taxon>Sordariales</taxon>
        <taxon>Chaetomiaceae</taxon>
        <taxon>Parathielavia</taxon>
    </lineage>
</organism>
<reference evidence="1" key="1">
    <citation type="journal article" date="2023" name="Mol. Phylogenet. Evol.">
        <title>Genome-scale phylogeny and comparative genomics of the fungal order Sordariales.</title>
        <authorList>
            <person name="Hensen N."/>
            <person name="Bonometti L."/>
            <person name="Westerberg I."/>
            <person name="Brannstrom I.O."/>
            <person name="Guillou S."/>
            <person name="Cros-Aarteil S."/>
            <person name="Calhoun S."/>
            <person name="Haridas S."/>
            <person name="Kuo A."/>
            <person name="Mondo S."/>
            <person name="Pangilinan J."/>
            <person name="Riley R."/>
            <person name="LaButti K."/>
            <person name="Andreopoulos B."/>
            <person name="Lipzen A."/>
            <person name="Chen C."/>
            <person name="Yan M."/>
            <person name="Daum C."/>
            <person name="Ng V."/>
            <person name="Clum A."/>
            <person name="Steindorff A."/>
            <person name="Ohm R.A."/>
            <person name="Martin F."/>
            <person name="Silar P."/>
            <person name="Natvig D.O."/>
            <person name="Lalanne C."/>
            <person name="Gautier V."/>
            <person name="Ament-Velasquez S.L."/>
            <person name="Kruys A."/>
            <person name="Hutchinson M.I."/>
            <person name="Powell A.J."/>
            <person name="Barry K."/>
            <person name="Miller A.N."/>
            <person name="Grigoriev I.V."/>
            <person name="Debuchy R."/>
            <person name="Gladieux P."/>
            <person name="Hiltunen Thoren M."/>
            <person name="Johannesson H."/>
        </authorList>
    </citation>
    <scope>NUCLEOTIDE SEQUENCE</scope>
    <source>
        <strain evidence="1">CBS 731.68</strain>
    </source>
</reference>
<evidence type="ECO:0000313" key="2">
    <source>
        <dbReference type="Proteomes" id="UP001302602"/>
    </source>
</evidence>
<dbReference type="RefSeq" id="XP_062643706.1">
    <property type="nucleotide sequence ID" value="XM_062793781.1"/>
</dbReference>
<protein>
    <submittedName>
        <fullName evidence="1">Uncharacterized protein</fullName>
    </submittedName>
</protein>
<dbReference type="EMBL" id="MU853243">
    <property type="protein sequence ID" value="KAK4119933.1"/>
    <property type="molecule type" value="Genomic_DNA"/>
</dbReference>
<reference evidence="1" key="2">
    <citation type="submission" date="2023-05" db="EMBL/GenBank/DDBJ databases">
        <authorList>
            <consortium name="Lawrence Berkeley National Laboratory"/>
            <person name="Steindorff A."/>
            <person name="Hensen N."/>
            <person name="Bonometti L."/>
            <person name="Westerberg I."/>
            <person name="Brannstrom I.O."/>
            <person name="Guillou S."/>
            <person name="Cros-Aarteil S."/>
            <person name="Calhoun S."/>
            <person name="Haridas S."/>
            <person name="Kuo A."/>
            <person name="Mondo S."/>
            <person name="Pangilinan J."/>
            <person name="Riley R."/>
            <person name="Labutti K."/>
            <person name="Andreopoulos B."/>
            <person name="Lipzen A."/>
            <person name="Chen C."/>
            <person name="Yanf M."/>
            <person name="Daum C."/>
            <person name="Ng V."/>
            <person name="Clum A."/>
            <person name="Ohm R."/>
            <person name="Martin F."/>
            <person name="Silar P."/>
            <person name="Natvig D."/>
            <person name="Lalanne C."/>
            <person name="Gautier V."/>
            <person name="Ament-Velasquez S.L."/>
            <person name="Kruys A."/>
            <person name="Hutchinson M.I."/>
            <person name="Powell A.J."/>
            <person name="Barry K."/>
            <person name="Miller A.N."/>
            <person name="Grigoriev I.V."/>
            <person name="Debuchy R."/>
            <person name="Gladieux P."/>
            <person name="Thoren M.H."/>
            <person name="Johannesson H."/>
        </authorList>
    </citation>
    <scope>NUCLEOTIDE SEQUENCE</scope>
    <source>
        <strain evidence="1">CBS 731.68</strain>
    </source>
</reference>
<comment type="caution">
    <text evidence="1">The sequence shown here is derived from an EMBL/GenBank/DDBJ whole genome shotgun (WGS) entry which is preliminary data.</text>
</comment>
<evidence type="ECO:0000313" key="1">
    <source>
        <dbReference type="EMBL" id="KAK4119933.1"/>
    </source>
</evidence>
<dbReference type="Proteomes" id="UP001302602">
    <property type="component" value="Unassembled WGS sequence"/>
</dbReference>
<keyword evidence="2" id="KW-1185">Reference proteome</keyword>
<accession>A0AAN6Z030</accession>
<name>A0AAN6Z030_9PEZI</name>
<gene>
    <name evidence="1" type="ORF">N657DRAFT_649714</name>
</gene>
<proteinExistence type="predicted"/>
<sequence length="86" mass="10097">MFLSQHLLSRLHHLHLHLLPAGENDWWLSNQMQKYSPTHLFSSDPIDGSANLLTLRVDPHRVFDERHRSQAWGREWGRRQGGGHRA</sequence>
<dbReference type="GeneID" id="87830550"/>
<dbReference type="AlphaFoldDB" id="A0AAN6Z030"/>